<comment type="caution">
    <text evidence="1">The sequence shown here is derived from an EMBL/GenBank/DDBJ whole genome shotgun (WGS) entry which is preliminary data.</text>
</comment>
<gene>
    <name evidence="1" type="ORF">QAD02_011650</name>
</gene>
<sequence length="117" mass="12760">MPSQKYSGKFAQATVGSDAISSESLPVRITAEHKSYLLSLNYVSSVATLSADEFISAYETISEMVEGAREELKTEELIVAGDFNSAGYRAETGESLLLAHGYHQNLEIQNRLGLKDL</sequence>
<keyword evidence="2" id="KW-1185">Reference proteome</keyword>
<proteinExistence type="predicted"/>
<dbReference type="EMBL" id="CM056742">
    <property type="protein sequence ID" value="KAJ8675864.1"/>
    <property type="molecule type" value="Genomic_DNA"/>
</dbReference>
<dbReference type="Proteomes" id="UP001239111">
    <property type="component" value="Chromosome 2"/>
</dbReference>
<name>A0ACC2NX55_9HYME</name>
<evidence type="ECO:0000313" key="1">
    <source>
        <dbReference type="EMBL" id="KAJ8675864.1"/>
    </source>
</evidence>
<reference evidence="1" key="1">
    <citation type="submission" date="2023-04" db="EMBL/GenBank/DDBJ databases">
        <title>A chromosome-level genome assembly of the parasitoid wasp Eretmocerus hayati.</title>
        <authorList>
            <person name="Zhong Y."/>
            <person name="Liu S."/>
            <person name="Liu Y."/>
        </authorList>
    </citation>
    <scope>NUCLEOTIDE SEQUENCE</scope>
    <source>
        <strain evidence="1">ZJU_SS_LIU_2023</strain>
    </source>
</reference>
<accession>A0ACC2NX55</accession>
<protein>
    <submittedName>
        <fullName evidence="1">Uncharacterized protein</fullName>
    </submittedName>
</protein>
<organism evidence="1 2">
    <name type="scientific">Eretmocerus hayati</name>
    <dbReference type="NCBI Taxonomy" id="131215"/>
    <lineage>
        <taxon>Eukaryota</taxon>
        <taxon>Metazoa</taxon>
        <taxon>Ecdysozoa</taxon>
        <taxon>Arthropoda</taxon>
        <taxon>Hexapoda</taxon>
        <taxon>Insecta</taxon>
        <taxon>Pterygota</taxon>
        <taxon>Neoptera</taxon>
        <taxon>Endopterygota</taxon>
        <taxon>Hymenoptera</taxon>
        <taxon>Apocrita</taxon>
        <taxon>Proctotrupomorpha</taxon>
        <taxon>Chalcidoidea</taxon>
        <taxon>Aphelinidae</taxon>
        <taxon>Aphelininae</taxon>
        <taxon>Eretmocerus</taxon>
    </lineage>
</organism>
<evidence type="ECO:0000313" key="2">
    <source>
        <dbReference type="Proteomes" id="UP001239111"/>
    </source>
</evidence>